<sequence length="851" mass="97743">MTWMNENLHRHIAIHFGENTLKLVREYERTARKLADYRNHLRFNLRCRHQGLTPCSLRLGSTVKGHRASNILQKAQKHLLNERVRQINFTIEALKQKIEQLKQTLTKQLPDVTLERVVQFIEHAQMAQHIKSKERQISKFTSLLSRSSGLRTEELTWRQKDETSKNTKDTWVKNLSDRVLTQPEKDVLAKGLNYAVTPQHIPVVELITATESAINNNHIKVEEAEQLRLKVSAALSSARAPPSNLTTQERRALTSLSKDPNITILPADKERCTVVLNTTDYHCKMTSLLSDSNTYEPLRRDPSSSYKKKMIDCLQQLEKEEAIDRALYHRLYPREATPCLYGLPKIHKDGAPLRPIVSSINSVTYSIAKYLANILAPLVGKTVHHIQNAKEFVTKIQGVKLEAEETMVSYDVTSLFTCIPTTEATETVRNRLQKDDTLSSRTKLSPNQVCLLLDLCLNTTYFKYKDQFYRQKHGCAMGSPVSPIVANLYMEEVERKALLTFNGTTPSHWFRYVDDTWVKIRSNEVAAFSEHINSVDNNIKFTREDVHENKLAFLDCLISIQEGGILKTEVYRKPTHTDQYLLFDSHHPLEHKLGVIRTLHHRAESVTTDTESKDKECKHLRGALKACGYPDWAFVKTRATKPNRNTKRNNRPEAERRRNIVIPYVAGVSEKLRRIFNKHHIPVFFKPSNTLRQKLVHPKDPTPKEKQSNVVYAVQCSEECTDLYIGETKQLLSKRMAQHRRANTTGQDSAVFLHLKDKGHSFENSNVQILDKEDRWFERGVKEAIHVKVEKPSLNRGGGLRHHLSATYNATCTLQCQGDIRCRVESMFVAWSVFNPFAANRTCQTLRSNVP</sequence>
<keyword evidence="2" id="KW-1185">Reference proteome</keyword>
<dbReference type="Proteomes" id="UP000008143">
    <property type="component" value="Chromosome 1"/>
</dbReference>
<dbReference type="Pfam" id="PF26215">
    <property type="entry name" value="HTH_animal"/>
    <property type="match status" value="1"/>
</dbReference>
<dbReference type="Pfam" id="PF00078">
    <property type="entry name" value="RVT_1"/>
    <property type="match status" value="1"/>
</dbReference>
<evidence type="ECO:0000313" key="2">
    <source>
        <dbReference type="Proteomes" id="UP000008143"/>
    </source>
</evidence>
<dbReference type="CDD" id="cd10442">
    <property type="entry name" value="GIY-YIG_PLEs"/>
    <property type="match status" value="1"/>
</dbReference>
<dbReference type="GeneID" id="116411704"/>
<dbReference type="OMA" id="RVENDGH"/>
<protein>
    <submittedName>
        <fullName evidence="3">Uncharacterized protein LOC116411704</fullName>
    </submittedName>
</protein>
<dbReference type="CDD" id="cd00304">
    <property type="entry name" value="RT_like"/>
    <property type="match status" value="1"/>
</dbReference>
<organism evidence="2 3">
    <name type="scientific">Xenopus tropicalis</name>
    <name type="common">Western clawed frog</name>
    <name type="synonym">Silurana tropicalis</name>
    <dbReference type="NCBI Taxonomy" id="8364"/>
    <lineage>
        <taxon>Eukaryota</taxon>
        <taxon>Metazoa</taxon>
        <taxon>Chordata</taxon>
        <taxon>Craniata</taxon>
        <taxon>Vertebrata</taxon>
        <taxon>Euteleostomi</taxon>
        <taxon>Amphibia</taxon>
        <taxon>Batrachia</taxon>
        <taxon>Anura</taxon>
        <taxon>Pipoidea</taxon>
        <taxon>Pipidae</taxon>
        <taxon>Xenopodinae</taxon>
        <taxon>Xenopus</taxon>
        <taxon>Silurana</taxon>
    </lineage>
</organism>
<dbReference type="InterPro" id="IPR043502">
    <property type="entry name" value="DNA/RNA_pol_sf"/>
</dbReference>
<gene>
    <name evidence="3 4" type="primary">LOC116411704</name>
</gene>
<dbReference type="PROSITE" id="PS50878">
    <property type="entry name" value="RT_POL"/>
    <property type="match status" value="1"/>
</dbReference>
<dbReference type="OrthoDB" id="9909086at2759"/>
<feature type="domain" description="Reverse transcriptase" evidence="1">
    <location>
        <begin position="324"/>
        <end position="597"/>
    </location>
</feature>
<dbReference type="AlphaFoldDB" id="A0A8J1JR46"/>
<dbReference type="PANTHER" id="PTHR21301:SF11">
    <property type="entry name" value="GIY-YIG DOMAIN-CONTAINING PROTEIN"/>
    <property type="match status" value="1"/>
</dbReference>
<reference evidence="3" key="1">
    <citation type="submission" date="2025-08" db="UniProtKB">
        <authorList>
            <consortium name="RefSeq"/>
        </authorList>
    </citation>
    <scope>IDENTIFICATION</scope>
    <source>
        <strain evidence="3">Nigerian</strain>
        <tissue evidence="3">Liver and blood</tissue>
    </source>
</reference>
<proteinExistence type="predicted"/>
<evidence type="ECO:0000313" key="4">
    <source>
        <dbReference type="Xenbase" id="XB-GENE-29097567"/>
    </source>
</evidence>
<dbReference type="Xenbase" id="XB-GENE-29097567">
    <property type="gene designation" value="LOC116411704"/>
</dbReference>
<evidence type="ECO:0000259" key="1">
    <source>
        <dbReference type="PROSITE" id="PS50878"/>
    </source>
</evidence>
<dbReference type="InterPro" id="IPR058912">
    <property type="entry name" value="HTH_animal"/>
</dbReference>
<name>A0A8J1JR46_XENTR</name>
<accession>A0A8J1JR46</accession>
<dbReference type="AGR" id="Xenbase:XB-GENE-29097567"/>
<dbReference type="InterPro" id="IPR000477">
    <property type="entry name" value="RT_dom"/>
</dbReference>
<evidence type="ECO:0000313" key="3">
    <source>
        <dbReference type="RefSeq" id="XP_031760359.1"/>
    </source>
</evidence>
<dbReference type="RefSeq" id="XP_031760359.1">
    <property type="nucleotide sequence ID" value="XM_031904499.1"/>
</dbReference>
<dbReference type="PANTHER" id="PTHR21301">
    <property type="entry name" value="REVERSE TRANSCRIPTASE"/>
    <property type="match status" value="1"/>
</dbReference>
<dbReference type="KEGG" id="xtr:116411704"/>
<dbReference type="SUPFAM" id="SSF56672">
    <property type="entry name" value="DNA/RNA polymerases"/>
    <property type="match status" value="1"/>
</dbReference>